<dbReference type="Proteomes" id="UP001166293">
    <property type="component" value="Unassembled WGS sequence"/>
</dbReference>
<evidence type="ECO:0000313" key="2">
    <source>
        <dbReference type="EMBL" id="MBV2358287.1"/>
    </source>
</evidence>
<protein>
    <recommendedName>
        <fullName evidence="4">Lipoprotein</fullName>
    </recommendedName>
</protein>
<accession>A0ABS6N2M6</accession>
<sequence>MRLISVSVVFGLTLAGCAAPPASEMERRTRMAAAAEVSATQCAGFVGGYESAKQLKADANTNIIAARQLGATDADLAKARKDVQTTFNTAALFTSIPEACNSLIGSLAWTSN</sequence>
<feature type="signal peptide" evidence="1">
    <location>
        <begin position="1"/>
        <end position="18"/>
    </location>
</feature>
<comment type="caution">
    <text evidence="2">The sequence shown here is derived from an EMBL/GenBank/DDBJ whole genome shotgun (WGS) entry which is preliminary data.</text>
</comment>
<keyword evidence="3" id="KW-1185">Reference proteome</keyword>
<dbReference type="RefSeq" id="WP_217776161.1">
    <property type="nucleotide sequence ID" value="NZ_JAHRWL010000001.1"/>
</dbReference>
<organism evidence="2 3">
    <name type="scientific">Thalassococcus arenae</name>
    <dbReference type="NCBI Taxonomy" id="2851652"/>
    <lineage>
        <taxon>Bacteria</taxon>
        <taxon>Pseudomonadati</taxon>
        <taxon>Pseudomonadota</taxon>
        <taxon>Alphaproteobacteria</taxon>
        <taxon>Rhodobacterales</taxon>
        <taxon>Roseobacteraceae</taxon>
        <taxon>Thalassococcus</taxon>
    </lineage>
</organism>
<dbReference type="EMBL" id="JAHRWL010000001">
    <property type="protein sequence ID" value="MBV2358287.1"/>
    <property type="molecule type" value="Genomic_DNA"/>
</dbReference>
<proteinExistence type="predicted"/>
<gene>
    <name evidence="2" type="ORF">KUH32_00735</name>
</gene>
<feature type="chain" id="PRO_5045836592" description="Lipoprotein" evidence="1">
    <location>
        <begin position="19"/>
        <end position="112"/>
    </location>
</feature>
<evidence type="ECO:0000313" key="3">
    <source>
        <dbReference type="Proteomes" id="UP001166293"/>
    </source>
</evidence>
<evidence type="ECO:0000256" key="1">
    <source>
        <dbReference type="SAM" id="SignalP"/>
    </source>
</evidence>
<keyword evidence="1" id="KW-0732">Signal</keyword>
<reference evidence="2" key="1">
    <citation type="submission" date="2021-06" db="EMBL/GenBank/DDBJ databases">
        <title>Thalassococcus sp. CAU 1522 isolated from sea sand, Republic of Korea.</title>
        <authorList>
            <person name="Kim W."/>
        </authorList>
    </citation>
    <scope>NUCLEOTIDE SEQUENCE</scope>
    <source>
        <strain evidence="2">CAU 1522</strain>
    </source>
</reference>
<name>A0ABS6N2M6_9RHOB</name>
<evidence type="ECO:0008006" key="4">
    <source>
        <dbReference type="Google" id="ProtNLM"/>
    </source>
</evidence>
<dbReference type="PROSITE" id="PS51257">
    <property type="entry name" value="PROKAR_LIPOPROTEIN"/>
    <property type="match status" value="1"/>
</dbReference>